<feature type="compositionally biased region" description="Low complexity" evidence="1">
    <location>
        <begin position="293"/>
        <end position="303"/>
    </location>
</feature>
<evidence type="ECO:0000313" key="3">
    <source>
        <dbReference type="EMBL" id="KAI9636164.1"/>
    </source>
</evidence>
<keyword evidence="4" id="KW-1185">Reference proteome</keyword>
<accession>A0AA38LW06</accession>
<dbReference type="RefSeq" id="XP_052945941.1">
    <property type="nucleotide sequence ID" value="XM_053093124.1"/>
</dbReference>
<feature type="compositionally biased region" description="Polar residues" evidence="1">
    <location>
        <begin position="166"/>
        <end position="186"/>
    </location>
</feature>
<organism evidence="3 4">
    <name type="scientific">Dioszegia hungarica</name>
    <dbReference type="NCBI Taxonomy" id="4972"/>
    <lineage>
        <taxon>Eukaryota</taxon>
        <taxon>Fungi</taxon>
        <taxon>Dikarya</taxon>
        <taxon>Basidiomycota</taxon>
        <taxon>Agaricomycotina</taxon>
        <taxon>Tremellomycetes</taxon>
        <taxon>Tremellales</taxon>
        <taxon>Bulleribasidiaceae</taxon>
        <taxon>Dioszegia</taxon>
    </lineage>
</organism>
<dbReference type="AlphaFoldDB" id="A0AA38LW06"/>
<gene>
    <name evidence="3" type="ORF">MKK02DRAFT_44868</name>
</gene>
<proteinExistence type="predicted"/>
<feature type="compositionally biased region" description="Polar residues" evidence="1">
    <location>
        <begin position="32"/>
        <end position="41"/>
    </location>
</feature>
<feature type="region of interest" description="Disordered" evidence="1">
    <location>
        <begin position="625"/>
        <end position="658"/>
    </location>
</feature>
<dbReference type="EMBL" id="JAKWFO010000005">
    <property type="protein sequence ID" value="KAI9636164.1"/>
    <property type="molecule type" value="Genomic_DNA"/>
</dbReference>
<keyword evidence="2" id="KW-0472">Membrane</keyword>
<keyword evidence="2" id="KW-1133">Transmembrane helix</keyword>
<evidence type="ECO:0000256" key="1">
    <source>
        <dbReference type="SAM" id="MobiDB-lite"/>
    </source>
</evidence>
<reference evidence="3" key="1">
    <citation type="journal article" date="2022" name="G3 (Bethesda)">
        <title>High quality genome of the basidiomycete yeast Dioszegia hungarica PDD-24b-2 isolated from cloud water.</title>
        <authorList>
            <person name="Jarrige D."/>
            <person name="Haridas S."/>
            <person name="Bleykasten-Grosshans C."/>
            <person name="Joly M."/>
            <person name="Nadalig T."/>
            <person name="Sancelme M."/>
            <person name="Vuilleumier S."/>
            <person name="Grigoriev I.V."/>
            <person name="Amato P."/>
            <person name="Bringel F."/>
        </authorList>
    </citation>
    <scope>NUCLEOTIDE SEQUENCE</scope>
    <source>
        <strain evidence="3">PDD-24b-2</strain>
    </source>
</reference>
<name>A0AA38LW06_9TREE</name>
<feature type="compositionally biased region" description="Gly residues" evidence="1">
    <location>
        <begin position="476"/>
        <end position="487"/>
    </location>
</feature>
<feature type="region of interest" description="Disordered" evidence="1">
    <location>
        <begin position="560"/>
        <end position="605"/>
    </location>
</feature>
<dbReference type="Proteomes" id="UP001164286">
    <property type="component" value="Unassembled WGS sequence"/>
</dbReference>
<feature type="region of interest" description="Disordered" evidence="1">
    <location>
        <begin position="471"/>
        <end position="507"/>
    </location>
</feature>
<feature type="transmembrane region" description="Helical" evidence="2">
    <location>
        <begin position="804"/>
        <end position="828"/>
    </location>
</feature>
<feature type="region of interest" description="Disordered" evidence="1">
    <location>
        <begin position="366"/>
        <end position="442"/>
    </location>
</feature>
<evidence type="ECO:0000313" key="4">
    <source>
        <dbReference type="Proteomes" id="UP001164286"/>
    </source>
</evidence>
<feature type="compositionally biased region" description="Polar residues" evidence="1">
    <location>
        <begin position="560"/>
        <end position="576"/>
    </location>
</feature>
<sequence>MAALRKASPPAVHLGDTPSTPARDARTPPRSPATSNTQQYLRPSHPSSPASTTYSSISDHDYAYTSQVSQAEHLVSPVTTRDNHGQAQPRPALISHARRGSASSGRLLHLGSVHDLGDGRGSLVIGQSRTGTEQGSARSSFAPEVPQKDRRGLDAPSHPRPYLQLAPSSSTAPPSRDSIVSLSPTGLASLPFPSPPARAVYSPSPSTRSQSKGQSPSGGKGPYHAHSPPPLAPNSVPTSPSIYAPHTPRNWLPRSPAPSLPLSPSSATHARYGGPGSPHHAAPRPALDPPSPLSLLSAQSSQPYTQRSSGGTGHGIGENISSNAHTFGQASAFPPVRTIPESGPSRLSAYDPLAGEISDVATRGSASPWAANFDTPPSSAEIRPSGRPAGAQGQGAAVPAVDQASNSSSRTRSTKSTKSAKSGRSARSAQQSASRKRTSGSSLAYRLADMSWTLRPTSPWEDGEEGLLEEDEGDIADGGGHGGGNGGVETPTRPKRKKSIRTVRKEEQDLDLGRLLGRAAVLEKILNAGKRVSNQSIRHQPFRASDTTLPSVPRRTSLQRALSAMSTRTIDTSQSHSTHHSNPDGQLPPVPPIPHSGRSSLSLSVSSSLGKARIRLARRVRRDGEWGGDGYSSLPGSERGSRTHLPLSSGPVGAGAGEELVVPLPRDDTPPLPPKPTFLGWRRNSNLLEKGDEVRETIGCFDGPIHRHGEIILPPSCIPIGAHHPDQLSPLRNSRANPDMDRPLPSRPVSTYDPFASEPEKGAYVYRQHPPARRSQMEGAQQRGSRVLSYVSTGQASLSSRRRWVIWVGAGCLVGLGVVTAVLAGVLASRKEG</sequence>
<feature type="compositionally biased region" description="Basic residues" evidence="1">
    <location>
        <begin position="493"/>
        <end position="502"/>
    </location>
</feature>
<feature type="compositionally biased region" description="Low complexity" evidence="1">
    <location>
        <begin position="388"/>
        <end position="433"/>
    </location>
</feature>
<feature type="compositionally biased region" description="Polar residues" evidence="1">
    <location>
        <begin position="125"/>
        <end position="139"/>
    </location>
</feature>
<protein>
    <submittedName>
        <fullName evidence="3">Uncharacterized protein</fullName>
    </submittedName>
</protein>
<evidence type="ECO:0000256" key="2">
    <source>
        <dbReference type="SAM" id="Phobius"/>
    </source>
</evidence>
<feature type="region of interest" description="Disordered" evidence="1">
    <location>
        <begin position="1"/>
        <end position="90"/>
    </location>
</feature>
<feature type="region of interest" description="Disordered" evidence="1">
    <location>
        <begin position="113"/>
        <end position="322"/>
    </location>
</feature>
<feature type="compositionally biased region" description="Low complexity" evidence="1">
    <location>
        <begin position="43"/>
        <end position="57"/>
    </location>
</feature>
<comment type="caution">
    <text evidence="3">The sequence shown here is derived from an EMBL/GenBank/DDBJ whole genome shotgun (WGS) entry which is preliminary data.</text>
</comment>
<keyword evidence="2" id="KW-0812">Transmembrane</keyword>
<dbReference type="GeneID" id="77732329"/>